<proteinExistence type="inferred from homology"/>
<sequence>MSLPVTSSSRQVDQPVSITTTTAQSLGNSARHLMSRSHSQSPPLSKLTHHSYETTFPSLGRSDDTETKSLPLPPLPLVDSVIKPNIGFAVKKEESLESLSSPRTKGDCRLLWEFISKLLKDSNYTEYIRWENISDYTFRIVNPAQLSRLWGIQKNRTNMTYEKLSRALRYYYRMDIIEKVPGRRLTYRFMRPPHEIKRGQRGAKPGVPRKSRSTDEEAELDETEAMDTIESELSDDENRLSIDYTSAISVNPAYVAKREQRINSDTSCPLDLVSHKRRSSLYSPPTDIPGLRERSSMIPKAEPLISQLSVSQTNPSLDSVIKSEAADWSLTNGGRVTSPHLAVE</sequence>
<keyword evidence="7" id="KW-1185">Reference proteome</keyword>
<comment type="similarity">
    <text evidence="1 3">Belongs to the ETS family.</text>
</comment>
<dbReference type="InterPro" id="IPR000418">
    <property type="entry name" value="Ets_dom"/>
</dbReference>
<dbReference type="InterPro" id="IPR036390">
    <property type="entry name" value="WH_DNA-bd_sf"/>
</dbReference>
<dbReference type="Proteomes" id="UP000593567">
    <property type="component" value="Unassembled WGS sequence"/>
</dbReference>
<dbReference type="GO" id="GO:0000981">
    <property type="term" value="F:DNA-binding transcription factor activity, RNA polymerase II-specific"/>
    <property type="evidence" value="ECO:0007669"/>
    <property type="project" value="TreeGrafter"/>
</dbReference>
<dbReference type="GO" id="GO:0030154">
    <property type="term" value="P:cell differentiation"/>
    <property type="evidence" value="ECO:0007669"/>
    <property type="project" value="TreeGrafter"/>
</dbReference>
<dbReference type="PROSITE" id="PS50061">
    <property type="entry name" value="ETS_DOMAIN_3"/>
    <property type="match status" value="1"/>
</dbReference>
<dbReference type="InterPro" id="IPR036388">
    <property type="entry name" value="WH-like_DNA-bd_sf"/>
</dbReference>
<reference evidence="6" key="1">
    <citation type="submission" date="2020-06" db="EMBL/GenBank/DDBJ databases">
        <title>Draft genome of Bugula neritina, a colonial animal packing powerful symbionts and potential medicines.</title>
        <authorList>
            <person name="Rayko M."/>
        </authorList>
    </citation>
    <scope>NUCLEOTIDE SEQUENCE [LARGE SCALE GENOMIC DNA]</scope>
    <source>
        <strain evidence="6">Kwan_BN1</strain>
    </source>
</reference>
<dbReference type="PRINTS" id="PR00454">
    <property type="entry name" value="ETSDOMAIN"/>
</dbReference>
<comment type="subcellular location">
    <subcellularLocation>
        <location evidence="3">Nucleus</location>
    </subcellularLocation>
</comment>
<dbReference type="InterPro" id="IPR046328">
    <property type="entry name" value="ETS_fam"/>
</dbReference>
<dbReference type="PROSITE" id="PS00346">
    <property type="entry name" value="ETS_DOMAIN_2"/>
    <property type="match status" value="1"/>
</dbReference>
<keyword evidence="2 3" id="KW-0238">DNA-binding</keyword>
<evidence type="ECO:0000256" key="3">
    <source>
        <dbReference type="RuleBase" id="RU004019"/>
    </source>
</evidence>
<gene>
    <name evidence="6" type="ORF">EB796_023502</name>
</gene>
<dbReference type="PANTHER" id="PTHR11849">
    <property type="entry name" value="ETS"/>
    <property type="match status" value="1"/>
</dbReference>
<keyword evidence="3" id="KW-0539">Nucleus</keyword>
<feature type="region of interest" description="Disordered" evidence="4">
    <location>
        <begin position="1"/>
        <end position="48"/>
    </location>
</feature>
<evidence type="ECO:0000313" key="7">
    <source>
        <dbReference type="Proteomes" id="UP000593567"/>
    </source>
</evidence>
<name>A0A7J7IWD5_BUGNE</name>
<feature type="region of interest" description="Disordered" evidence="4">
    <location>
        <begin position="194"/>
        <end position="224"/>
    </location>
</feature>
<organism evidence="6 7">
    <name type="scientific">Bugula neritina</name>
    <name type="common">Brown bryozoan</name>
    <name type="synonym">Sertularia neritina</name>
    <dbReference type="NCBI Taxonomy" id="10212"/>
    <lineage>
        <taxon>Eukaryota</taxon>
        <taxon>Metazoa</taxon>
        <taxon>Spiralia</taxon>
        <taxon>Lophotrochozoa</taxon>
        <taxon>Bryozoa</taxon>
        <taxon>Gymnolaemata</taxon>
        <taxon>Cheilostomatida</taxon>
        <taxon>Flustrina</taxon>
        <taxon>Buguloidea</taxon>
        <taxon>Bugulidae</taxon>
        <taxon>Bugula</taxon>
    </lineage>
</organism>
<comment type="caution">
    <text evidence="6">The sequence shown here is derived from an EMBL/GenBank/DDBJ whole genome shotgun (WGS) entry which is preliminary data.</text>
</comment>
<protein>
    <submittedName>
        <fullName evidence="6">ETV6</fullName>
    </submittedName>
</protein>
<dbReference type="GO" id="GO:0005634">
    <property type="term" value="C:nucleus"/>
    <property type="evidence" value="ECO:0007669"/>
    <property type="project" value="UniProtKB-SubCell"/>
</dbReference>
<accession>A0A7J7IWD5</accession>
<evidence type="ECO:0000256" key="1">
    <source>
        <dbReference type="ARBA" id="ARBA00005562"/>
    </source>
</evidence>
<dbReference type="SMART" id="SM00413">
    <property type="entry name" value="ETS"/>
    <property type="match status" value="1"/>
</dbReference>
<dbReference type="Pfam" id="PF00178">
    <property type="entry name" value="Ets"/>
    <property type="match status" value="1"/>
</dbReference>
<dbReference type="EMBL" id="VXIV02003328">
    <property type="protein sequence ID" value="KAF6018209.1"/>
    <property type="molecule type" value="Genomic_DNA"/>
</dbReference>
<evidence type="ECO:0000313" key="6">
    <source>
        <dbReference type="EMBL" id="KAF6018209.1"/>
    </source>
</evidence>
<feature type="compositionally biased region" description="Polar residues" evidence="4">
    <location>
        <begin position="1"/>
        <end position="28"/>
    </location>
</feature>
<feature type="domain" description="ETS" evidence="5">
    <location>
        <begin position="109"/>
        <end position="190"/>
    </location>
</feature>
<evidence type="ECO:0000256" key="2">
    <source>
        <dbReference type="ARBA" id="ARBA00023125"/>
    </source>
</evidence>
<dbReference type="SUPFAM" id="SSF46785">
    <property type="entry name" value="Winged helix' DNA-binding domain"/>
    <property type="match status" value="1"/>
</dbReference>
<dbReference type="GO" id="GO:0043565">
    <property type="term" value="F:sequence-specific DNA binding"/>
    <property type="evidence" value="ECO:0007669"/>
    <property type="project" value="InterPro"/>
</dbReference>
<dbReference type="PANTHER" id="PTHR11849:SF201">
    <property type="entry name" value="ETS DNA-BINDING PROTEIN POKKURI"/>
    <property type="match status" value="1"/>
</dbReference>
<evidence type="ECO:0000259" key="5">
    <source>
        <dbReference type="PROSITE" id="PS50061"/>
    </source>
</evidence>
<dbReference type="OrthoDB" id="10042983at2759"/>
<dbReference type="Gene3D" id="1.10.10.10">
    <property type="entry name" value="Winged helix-like DNA-binding domain superfamily/Winged helix DNA-binding domain"/>
    <property type="match status" value="1"/>
</dbReference>
<evidence type="ECO:0000256" key="4">
    <source>
        <dbReference type="SAM" id="MobiDB-lite"/>
    </source>
</evidence>
<dbReference type="AlphaFoldDB" id="A0A7J7IWD5"/>